<dbReference type="EMBL" id="JAGSOH010000070">
    <property type="protein sequence ID" value="MBR7828931.1"/>
    <property type="molecule type" value="Genomic_DNA"/>
</dbReference>
<keyword evidence="3" id="KW-1185">Reference proteome</keyword>
<feature type="transmembrane region" description="Helical" evidence="1">
    <location>
        <begin position="126"/>
        <end position="150"/>
    </location>
</feature>
<feature type="transmembrane region" description="Helical" evidence="1">
    <location>
        <begin position="451"/>
        <end position="475"/>
    </location>
</feature>
<comment type="caution">
    <text evidence="2">The sequence shown here is derived from an EMBL/GenBank/DDBJ whole genome shotgun (WGS) entry which is preliminary data.</text>
</comment>
<feature type="transmembrane region" description="Helical" evidence="1">
    <location>
        <begin position="481"/>
        <end position="504"/>
    </location>
</feature>
<sequence>MVGLLVRLKIRLLLNAFKVSTQTAVSFVFSSVAAAAVALGGFAGLAVLRGQTEAVDVTTVVFAASAVGWLVLPLVLFGLDSTLDPSTLALFPLRIRPLALGLIAASATGAWPLANVVGLLGVTVGLAVGVLGVLIAVVAVVLQVLFCIVLSRFVTTTLAGLLRSRRGKDFAALLILPIFALYEVFVQVVPRLTAEGKITEKSLDGADAWLRWTPPGLAAHAVFDASTGHPLTGLLRLLLLAAIVVVLGGLWIKQLAHALVTVDSTTHAAAVNSASLRFGNRGLTGAVAARTWVYQRREPRSLILWGMVVVLALATSFETLRTDYAFGLFSAAFFLSVFAGVFHGNLFGMTGSAFGFDAVALDGRTAMRAYFAGSNLVIAAIAAPLSAVLLSALAVYARHPATGLLALSINLAGLGAGMAFSNLFSAVLAYPVQKRPGNPTPKPVEGYSMHAVGIGCGSLVGTTLLLIPMIIAVVATGHVVAALRITALLVGGAAYGLLIAIAGVRISARIAAKRIPELAQIAMQSRL</sequence>
<keyword evidence="1" id="KW-0472">Membrane</keyword>
<evidence type="ECO:0000256" key="1">
    <source>
        <dbReference type="SAM" id="Phobius"/>
    </source>
</evidence>
<feature type="transmembrane region" description="Helical" evidence="1">
    <location>
        <begin position="99"/>
        <end position="120"/>
    </location>
</feature>
<feature type="transmembrane region" description="Helical" evidence="1">
    <location>
        <begin position="233"/>
        <end position="252"/>
    </location>
</feature>
<keyword evidence="1" id="KW-0812">Transmembrane</keyword>
<feature type="transmembrane region" description="Helical" evidence="1">
    <location>
        <begin position="170"/>
        <end position="189"/>
    </location>
</feature>
<accession>A0A941ECC5</accession>
<feature type="transmembrane region" description="Helical" evidence="1">
    <location>
        <begin position="302"/>
        <end position="320"/>
    </location>
</feature>
<evidence type="ECO:0000313" key="3">
    <source>
        <dbReference type="Proteomes" id="UP000676325"/>
    </source>
</evidence>
<feature type="transmembrane region" description="Helical" evidence="1">
    <location>
        <begin position="60"/>
        <end position="79"/>
    </location>
</feature>
<reference evidence="2" key="1">
    <citation type="submission" date="2021-04" db="EMBL/GenBank/DDBJ databases">
        <title>Genome based classification of Actinospica acidithermotolerans sp. nov., an actinobacterium isolated from an Indonesian hot spring.</title>
        <authorList>
            <person name="Kusuma A.B."/>
            <person name="Putra K.E."/>
            <person name="Nafisah S."/>
            <person name="Loh J."/>
            <person name="Nouioui I."/>
            <person name="Goodfellow M."/>
        </authorList>
    </citation>
    <scope>NUCLEOTIDE SEQUENCE</scope>
    <source>
        <strain evidence="2">MGRD01-02</strain>
    </source>
</reference>
<keyword evidence="1" id="KW-1133">Transmembrane helix</keyword>
<feature type="transmembrane region" description="Helical" evidence="1">
    <location>
        <begin position="21"/>
        <end position="48"/>
    </location>
</feature>
<dbReference type="RefSeq" id="WP_212520066.1">
    <property type="nucleotide sequence ID" value="NZ_JAGSOH010000070.1"/>
</dbReference>
<protein>
    <recommendedName>
        <fullName evidence="4">Transporter</fullName>
    </recommendedName>
</protein>
<organism evidence="2 3">
    <name type="scientific">Actinospica acidithermotolerans</name>
    <dbReference type="NCBI Taxonomy" id="2828514"/>
    <lineage>
        <taxon>Bacteria</taxon>
        <taxon>Bacillati</taxon>
        <taxon>Actinomycetota</taxon>
        <taxon>Actinomycetes</taxon>
        <taxon>Catenulisporales</taxon>
        <taxon>Actinospicaceae</taxon>
        <taxon>Actinospica</taxon>
    </lineage>
</organism>
<evidence type="ECO:0000313" key="2">
    <source>
        <dbReference type="EMBL" id="MBR7828931.1"/>
    </source>
</evidence>
<feature type="transmembrane region" description="Helical" evidence="1">
    <location>
        <begin position="326"/>
        <end position="348"/>
    </location>
</feature>
<dbReference type="Proteomes" id="UP000676325">
    <property type="component" value="Unassembled WGS sequence"/>
</dbReference>
<name>A0A941ECC5_9ACTN</name>
<dbReference type="AlphaFoldDB" id="A0A941ECC5"/>
<feature type="transmembrane region" description="Helical" evidence="1">
    <location>
        <begin position="403"/>
        <end position="430"/>
    </location>
</feature>
<feature type="transmembrane region" description="Helical" evidence="1">
    <location>
        <begin position="369"/>
        <end position="397"/>
    </location>
</feature>
<gene>
    <name evidence="2" type="ORF">KDK95_21655</name>
</gene>
<evidence type="ECO:0008006" key="4">
    <source>
        <dbReference type="Google" id="ProtNLM"/>
    </source>
</evidence>
<proteinExistence type="predicted"/>